<organism evidence="1 2">
    <name type="scientific">Xylaria grammica</name>
    <dbReference type="NCBI Taxonomy" id="363999"/>
    <lineage>
        <taxon>Eukaryota</taxon>
        <taxon>Fungi</taxon>
        <taxon>Dikarya</taxon>
        <taxon>Ascomycota</taxon>
        <taxon>Pezizomycotina</taxon>
        <taxon>Sordariomycetes</taxon>
        <taxon>Xylariomycetidae</taxon>
        <taxon>Xylariales</taxon>
        <taxon>Xylariaceae</taxon>
        <taxon>Xylaria</taxon>
    </lineage>
</organism>
<dbReference type="EMBL" id="RYZI01000236">
    <property type="protein sequence ID" value="RWA07791.1"/>
    <property type="molecule type" value="Genomic_DNA"/>
</dbReference>
<name>A0A439D0K6_9PEZI</name>
<evidence type="ECO:0000313" key="2">
    <source>
        <dbReference type="Proteomes" id="UP000286045"/>
    </source>
</evidence>
<proteinExistence type="predicted"/>
<dbReference type="STRING" id="363999.A0A439D0K6"/>
<reference evidence="1 2" key="1">
    <citation type="submission" date="2018-12" db="EMBL/GenBank/DDBJ databases">
        <title>Draft genome sequence of Xylaria grammica IHI A82.</title>
        <authorList>
            <person name="Buettner E."/>
            <person name="Kellner H."/>
        </authorList>
    </citation>
    <scope>NUCLEOTIDE SEQUENCE [LARGE SCALE GENOMIC DNA]</scope>
    <source>
        <strain evidence="1 2">IHI A82</strain>
    </source>
</reference>
<accession>A0A439D0K6</accession>
<comment type="caution">
    <text evidence="1">The sequence shown here is derived from an EMBL/GenBank/DDBJ whole genome shotgun (WGS) entry which is preliminary data.</text>
</comment>
<dbReference type="AlphaFoldDB" id="A0A439D0K6"/>
<keyword evidence="2" id="KW-1185">Reference proteome</keyword>
<gene>
    <name evidence="1" type="ORF">EKO27_g7314</name>
</gene>
<evidence type="ECO:0000313" key="1">
    <source>
        <dbReference type="EMBL" id="RWA07791.1"/>
    </source>
</evidence>
<dbReference type="Proteomes" id="UP000286045">
    <property type="component" value="Unassembled WGS sequence"/>
</dbReference>
<protein>
    <submittedName>
        <fullName evidence="1">Uncharacterized protein</fullName>
    </submittedName>
</protein>
<sequence length="355" mass="38582">MVSIFDPISVVSGILGIIQFGIDNFPQEKPSASTVRITVGLDIQGGLSNSGGDLPAVTLFNEGGGYLGRKTHPGKISSGDFHDITIEHFHGGGQQATYALFAAHNDAICIAYTSITWPSGDQYGWTGDWAPTCGGNWYYSNVYLSGSNKKLDCMWIDGNGDQPQTGFQVHWPEFVNTTENPLPNGEDGQKAKVDYLCNSGPPFKMYENPNPNSIVFWPQPDHQSSRDAPATESLATEKPLSARFRSMQHGAPASHNQPGGLTLMNRHLVISDLDQHSAAGLCESATSFGPDFLNTRTGTFCRMANKSIWPVCDGAQIVDNCFDSGRMQLVINGISARNQPYQSIIDWRSENSTVV</sequence>